<dbReference type="STRING" id="34508.A0A4V6A1W3"/>
<keyword evidence="2" id="KW-0539">Nucleus</keyword>
<dbReference type="CDD" id="cd00024">
    <property type="entry name" value="CD_CSD"/>
    <property type="match status" value="1"/>
</dbReference>
<dbReference type="PROSITE" id="PS50013">
    <property type="entry name" value="CHROMO_2"/>
    <property type="match status" value="1"/>
</dbReference>
<dbReference type="OrthoDB" id="5854244at2759"/>
<dbReference type="Proteomes" id="UP000298663">
    <property type="component" value="Unassembled WGS sequence"/>
</dbReference>
<gene>
    <name evidence="5" type="ORF">L596_017895</name>
</gene>
<feature type="domain" description="Chromo" evidence="4">
    <location>
        <begin position="78"/>
        <end position="116"/>
    </location>
</feature>
<evidence type="ECO:0000256" key="1">
    <source>
        <dbReference type="ARBA" id="ARBA00004123"/>
    </source>
</evidence>
<dbReference type="AlphaFoldDB" id="A0A4V6A1W3"/>
<evidence type="ECO:0000259" key="4">
    <source>
        <dbReference type="PROSITE" id="PS50013"/>
    </source>
</evidence>
<reference evidence="5 6" key="1">
    <citation type="journal article" date="2015" name="Genome Biol.">
        <title>Comparative genomics of Steinernema reveals deeply conserved gene regulatory networks.</title>
        <authorList>
            <person name="Dillman A.R."/>
            <person name="Macchietto M."/>
            <person name="Porter C.F."/>
            <person name="Rogers A."/>
            <person name="Williams B."/>
            <person name="Antoshechkin I."/>
            <person name="Lee M.M."/>
            <person name="Goodwin Z."/>
            <person name="Lu X."/>
            <person name="Lewis E.E."/>
            <person name="Goodrich-Blair H."/>
            <person name="Stock S.P."/>
            <person name="Adams B.J."/>
            <person name="Sternberg P.W."/>
            <person name="Mortazavi A."/>
        </authorList>
    </citation>
    <scope>NUCLEOTIDE SEQUENCE [LARGE SCALE GENOMIC DNA]</scope>
    <source>
        <strain evidence="5 6">ALL</strain>
    </source>
</reference>
<dbReference type="EMBL" id="AZBU02000005">
    <property type="protein sequence ID" value="TKR76815.1"/>
    <property type="molecule type" value="Genomic_DNA"/>
</dbReference>
<dbReference type="SMART" id="SM00298">
    <property type="entry name" value="CHROMO"/>
    <property type="match status" value="1"/>
</dbReference>
<dbReference type="Pfam" id="PF00385">
    <property type="entry name" value="Chromo"/>
    <property type="match status" value="1"/>
</dbReference>
<dbReference type="Gene3D" id="2.40.50.40">
    <property type="match status" value="1"/>
</dbReference>
<proteinExistence type="predicted"/>
<sequence length="297" mass="34912">MVLRKPLGNSTVHNLPPESDDESVIYEFDFSSFPEVEVLVTPFDPQITLQLLPRRDRNPDQAEGRSEEEVYEGGRRLWMVEKILSSRMKRNGEREYLLKWYGYDEEWNSWEPEENIQADFLKIYKQEQGWIPIEPMPTKSGKSDSEFSDEDSEDENDIPYDEWTIPELDVIPEFDPDKIGITGVDVGLPIHDIVVGKTVNSQKDKTFFCVRYRIPGPIGEHFLQWVHSDDVFKQSPILTLEFYEAAMDLQMITIEDKEEIAEAAEWMRLHPYDEDEEDFDDEESEEDWPESEEENDE</sequence>
<dbReference type="PANTHER" id="PTHR22812">
    <property type="entry name" value="CHROMOBOX PROTEIN"/>
    <property type="match status" value="1"/>
</dbReference>
<feature type="region of interest" description="Disordered" evidence="3">
    <location>
        <begin position="271"/>
        <end position="297"/>
    </location>
</feature>
<comment type="subcellular location">
    <subcellularLocation>
        <location evidence="1">Nucleus</location>
    </subcellularLocation>
</comment>
<keyword evidence="6" id="KW-1185">Reference proteome</keyword>
<evidence type="ECO:0000313" key="6">
    <source>
        <dbReference type="Proteomes" id="UP000298663"/>
    </source>
</evidence>
<name>A0A4V6A1W3_STECR</name>
<protein>
    <recommendedName>
        <fullName evidence="4">Chromo domain-containing protein</fullName>
    </recommendedName>
</protein>
<organism evidence="5 6">
    <name type="scientific">Steinernema carpocapsae</name>
    <name type="common">Entomopathogenic nematode</name>
    <dbReference type="NCBI Taxonomy" id="34508"/>
    <lineage>
        <taxon>Eukaryota</taxon>
        <taxon>Metazoa</taxon>
        <taxon>Ecdysozoa</taxon>
        <taxon>Nematoda</taxon>
        <taxon>Chromadorea</taxon>
        <taxon>Rhabditida</taxon>
        <taxon>Tylenchina</taxon>
        <taxon>Panagrolaimomorpha</taxon>
        <taxon>Strongyloidoidea</taxon>
        <taxon>Steinernematidae</taxon>
        <taxon>Steinernema</taxon>
    </lineage>
</organism>
<comment type="caution">
    <text evidence="5">The sequence shown here is derived from an EMBL/GenBank/DDBJ whole genome shotgun (WGS) entry which is preliminary data.</text>
</comment>
<dbReference type="PROSITE" id="PS00598">
    <property type="entry name" value="CHROMO_1"/>
    <property type="match status" value="1"/>
</dbReference>
<reference evidence="5 6" key="2">
    <citation type="journal article" date="2019" name="G3 (Bethesda)">
        <title>Hybrid Assembly of the Genome of the Entomopathogenic Nematode Steinernema carpocapsae Identifies the X-Chromosome.</title>
        <authorList>
            <person name="Serra L."/>
            <person name="Macchietto M."/>
            <person name="Macias-Munoz A."/>
            <person name="McGill C.J."/>
            <person name="Rodriguez I.M."/>
            <person name="Rodriguez B."/>
            <person name="Murad R."/>
            <person name="Mortazavi A."/>
        </authorList>
    </citation>
    <scope>NUCLEOTIDE SEQUENCE [LARGE SCALE GENOMIC DNA]</scope>
    <source>
        <strain evidence="5 6">ALL</strain>
    </source>
</reference>
<feature type="region of interest" description="Disordered" evidence="3">
    <location>
        <begin position="133"/>
        <end position="159"/>
    </location>
</feature>
<dbReference type="InterPro" id="IPR051219">
    <property type="entry name" value="Heterochromatin_chromo-domain"/>
</dbReference>
<evidence type="ECO:0000313" key="5">
    <source>
        <dbReference type="EMBL" id="TKR76815.1"/>
    </source>
</evidence>
<feature type="compositionally biased region" description="Acidic residues" evidence="3">
    <location>
        <begin position="273"/>
        <end position="297"/>
    </location>
</feature>
<evidence type="ECO:0000256" key="3">
    <source>
        <dbReference type="SAM" id="MobiDB-lite"/>
    </source>
</evidence>
<dbReference type="InterPro" id="IPR023779">
    <property type="entry name" value="Chromodomain_CS"/>
</dbReference>
<dbReference type="GO" id="GO:0005634">
    <property type="term" value="C:nucleus"/>
    <property type="evidence" value="ECO:0007669"/>
    <property type="project" value="UniProtKB-SubCell"/>
</dbReference>
<evidence type="ECO:0000256" key="2">
    <source>
        <dbReference type="ARBA" id="ARBA00023242"/>
    </source>
</evidence>
<feature type="compositionally biased region" description="Acidic residues" evidence="3">
    <location>
        <begin position="146"/>
        <end position="159"/>
    </location>
</feature>
<dbReference type="InterPro" id="IPR016197">
    <property type="entry name" value="Chromo-like_dom_sf"/>
</dbReference>
<accession>A0A4V6A1W3</accession>
<dbReference type="InterPro" id="IPR000953">
    <property type="entry name" value="Chromo/chromo_shadow_dom"/>
</dbReference>
<dbReference type="SUPFAM" id="SSF54160">
    <property type="entry name" value="Chromo domain-like"/>
    <property type="match status" value="1"/>
</dbReference>
<dbReference type="InterPro" id="IPR023780">
    <property type="entry name" value="Chromo_domain"/>
</dbReference>